<reference evidence="14 15" key="1">
    <citation type="submission" date="2021-10" db="EMBL/GenBank/DDBJ databases">
        <title>Anaerobic single-cell dispensing facilitates the cultivation of human gut bacteria.</title>
        <authorList>
            <person name="Afrizal A."/>
        </authorList>
    </citation>
    <scope>NUCLEOTIDE SEQUENCE [LARGE SCALE GENOMIC DNA]</scope>
    <source>
        <strain evidence="14 15">CLA-AA-H270</strain>
    </source>
</reference>
<dbReference type="AlphaFoldDB" id="A0AAW4VTF8"/>
<comment type="subunit">
    <text evidence="12">Homodimer or homotetramer.</text>
</comment>
<comment type="subcellular location">
    <subcellularLocation>
        <location evidence="2 12">Cytoplasm</location>
    </subcellularLocation>
</comment>
<dbReference type="Gene3D" id="3.40.50.460">
    <property type="entry name" value="Phosphofructokinase domain"/>
    <property type="match status" value="1"/>
</dbReference>
<evidence type="ECO:0000256" key="7">
    <source>
        <dbReference type="ARBA" id="ARBA00022741"/>
    </source>
</evidence>
<dbReference type="PANTHER" id="PTHR13697:SF52">
    <property type="entry name" value="ATP-DEPENDENT 6-PHOSPHOFRUCTOKINASE 3"/>
    <property type="match status" value="1"/>
</dbReference>
<dbReference type="GO" id="GO:0048029">
    <property type="term" value="F:monosaccharide binding"/>
    <property type="evidence" value="ECO:0007669"/>
    <property type="project" value="TreeGrafter"/>
</dbReference>
<evidence type="ECO:0000256" key="10">
    <source>
        <dbReference type="ARBA" id="ARBA00022842"/>
    </source>
</evidence>
<evidence type="ECO:0000313" key="14">
    <source>
        <dbReference type="EMBL" id="MCC2176186.1"/>
    </source>
</evidence>
<keyword evidence="7 12" id="KW-0547">Nucleotide-binding</keyword>
<keyword evidence="5 12" id="KW-0808">Transferase</keyword>
<dbReference type="GO" id="GO:0042802">
    <property type="term" value="F:identical protein binding"/>
    <property type="evidence" value="ECO:0007669"/>
    <property type="project" value="TreeGrafter"/>
</dbReference>
<dbReference type="Gene3D" id="3.40.50.450">
    <property type="match status" value="1"/>
</dbReference>
<keyword evidence="6 12" id="KW-0479">Metal-binding</keyword>
<evidence type="ECO:0000256" key="1">
    <source>
        <dbReference type="ARBA" id="ARBA00001946"/>
    </source>
</evidence>
<dbReference type="EC" id="2.7.1.11" evidence="12"/>
<evidence type="ECO:0000256" key="6">
    <source>
        <dbReference type="ARBA" id="ARBA00022723"/>
    </source>
</evidence>
<dbReference type="InterPro" id="IPR035966">
    <property type="entry name" value="PKF_sf"/>
</dbReference>
<dbReference type="GO" id="GO:0070095">
    <property type="term" value="F:fructose-6-phosphate binding"/>
    <property type="evidence" value="ECO:0007669"/>
    <property type="project" value="TreeGrafter"/>
</dbReference>
<dbReference type="InterPro" id="IPR012829">
    <property type="entry name" value="Phosphofructokinase_III"/>
</dbReference>
<dbReference type="GO" id="GO:0005524">
    <property type="term" value="F:ATP binding"/>
    <property type="evidence" value="ECO:0007669"/>
    <property type="project" value="UniProtKB-KW"/>
</dbReference>
<evidence type="ECO:0000256" key="3">
    <source>
        <dbReference type="ARBA" id="ARBA00004679"/>
    </source>
</evidence>
<comment type="function">
    <text evidence="12">Catalyzes the phosphorylation of D-fructose 6-phosphate to fructose 1,6-bisphosphate by ATP, the first committing step of glycolysis.</text>
</comment>
<feature type="domain" description="Phosphofructokinase" evidence="13">
    <location>
        <begin position="3"/>
        <end position="309"/>
    </location>
</feature>
<dbReference type="NCBIfam" id="NF002872">
    <property type="entry name" value="PRK03202.1"/>
    <property type="match status" value="1"/>
</dbReference>
<feature type="binding site" description="in other chain" evidence="12">
    <location>
        <position position="233"/>
    </location>
    <ligand>
        <name>substrate</name>
        <note>ligand shared between dimeric partners</note>
    </ligand>
</feature>
<feature type="binding site" evidence="12">
    <location>
        <position position="173"/>
    </location>
    <ligand>
        <name>substrate</name>
        <note>ligand shared between dimeric partners</note>
    </ligand>
</feature>
<feature type="binding site" evidence="12">
    <location>
        <position position="277"/>
    </location>
    <ligand>
        <name>substrate</name>
        <note>ligand shared between dimeric partners</note>
    </ligand>
</feature>
<feature type="binding site" evidence="12">
    <location>
        <position position="114"/>
    </location>
    <ligand>
        <name>Mg(2+)</name>
        <dbReference type="ChEBI" id="CHEBI:18420"/>
        <note>catalytic</note>
    </ligand>
</feature>
<dbReference type="RefSeq" id="WP_116704708.1">
    <property type="nucleotide sequence ID" value="NZ_DBFEHX010000104.1"/>
</dbReference>
<dbReference type="Proteomes" id="UP001298753">
    <property type="component" value="Unassembled WGS sequence"/>
</dbReference>
<evidence type="ECO:0000256" key="12">
    <source>
        <dbReference type="HAMAP-Rule" id="MF_01976"/>
    </source>
</evidence>
<comment type="catalytic activity">
    <reaction evidence="12">
        <text>beta-D-fructose 6-phosphate + ATP = beta-D-fructose 1,6-bisphosphate + ADP + H(+)</text>
        <dbReference type="Rhea" id="RHEA:16109"/>
        <dbReference type="ChEBI" id="CHEBI:15378"/>
        <dbReference type="ChEBI" id="CHEBI:30616"/>
        <dbReference type="ChEBI" id="CHEBI:32966"/>
        <dbReference type="ChEBI" id="CHEBI:57634"/>
        <dbReference type="ChEBI" id="CHEBI:456216"/>
        <dbReference type="EC" id="2.7.1.11"/>
    </reaction>
</comment>
<dbReference type="GO" id="GO:0006002">
    <property type="term" value="P:fructose 6-phosphate metabolic process"/>
    <property type="evidence" value="ECO:0007669"/>
    <property type="project" value="InterPro"/>
</dbReference>
<dbReference type="InterPro" id="IPR015912">
    <property type="entry name" value="Phosphofructokinase_CS"/>
</dbReference>
<dbReference type="HAMAP" id="MF_01976">
    <property type="entry name" value="Phosphofructokinase_III"/>
    <property type="match status" value="1"/>
</dbReference>
<proteinExistence type="inferred from homology"/>
<feature type="binding site" evidence="12">
    <location>
        <begin position="75"/>
        <end position="76"/>
    </location>
    <ligand>
        <name>ATP</name>
        <dbReference type="ChEBI" id="CHEBI:30616"/>
    </ligand>
</feature>
<organism evidence="14 15">
    <name type="scientific">Agathobaculum butyriciproducens</name>
    <dbReference type="NCBI Taxonomy" id="1628085"/>
    <lineage>
        <taxon>Bacteria</taxon>
        <taxon>Bacillati</taxon>
        <taxon>Bacillota</taxon>
        <taxon>Clostridia</taxon>
        <taxon>Eubacteriales</taxon>
        <taxon>Butyricicoccaceae</taxon>
        <taxon>Agathobaculum</taxon>
    </lineage>
</organism>
<dbReference type="SUPFAM" id="SSF53784">
    <property type="entry name" value="Phosphofructokinase"/>
    <property type="match status" value="1"/>
</dbReference>
<dbReference type="PROSITE" id="PS00433">
    <property type="entry name" value="PHOSPHOFRUCTOKINASE"/>
    <property type="match status" value="1"/>
</dbReference>
<dbReference type="PIRSF" id="PIRSF000532">
    <property type="entry name" value="ATP_PFK_prok"/>
    <property type="match status" value="1"/>
</dbReference>
<feature type="binding site" description="in other chain" evidence="12">
    <location>
        <begin position="136"/>
        <end position="138"/>
    </location>
    <ligand>
        <name>substrate</name>
        <note>ligand shared between dimeric partners</note>
    </ligand>
</feature>
<comment type="caution">
    <text evidence="12">Lacks conserved residue(s) required for the propagation of feature annotation.</text>
</comment>
<evidence type="ECO:0000256" key="4">
    <source>
        <dbReference type="ARBA" id="ARBA00022490"/>
    </source>
</evidence>
<evidence type="ECO:0000256" key="5">
    <source>
        <dbReference type="ARBA" id="ARBA00022679"/>
    </source>
</evidence>
<keyword evidence="9 12" id="KW-0067">ATP-binding</keyword>
<dbReference type="InterPro" id="IPR000023">
    <property type="entry name" value="Phosphofructokinase_dom"/>
</dbReference>
<dbReference type="InterPro" id="IPR012003">
    <property type="entry name" value="ATP_PFK_prok-type"/>
</dbReference>
<feature type="binding site" description="in other chain" evidence="12">
    <location>
        <begin position="180"/>
        <end position="182"/>
    </location>
    <ligand>
        <name>substrate</name>
        <note>ligand shared between dimeric partners</note>
    </ligand>
</feature>
<evidence type="ECO:0000256" key="2">
    <source>
        <dbReference type="ARBA" id="ARBA00004496"/>
    </source>
</evidence>
<feature type="active site" description="Proton acceptor" evidence="12">
    <location>
        <position position="138"/>
    </location>
</feature>
<protein>
    <recommendedName>
        <fullName evidence="12">ATP-dependent 6-phosphofructokinase</fullName>
        <shortName evidence="12">ATP-PFK</shortName>
        <shortName evidence="12">Phosphofructokinase</shortName>
        <ecNumber evidence="12">2.7.1.11</ecNumber>
    </recommendedName>
    <alternativeName>
        <fullName evidence="12">Phosphohexokinase</fullName>
    </alternativeName>
</protein>
<comment type="similarity">
    <text evidence="12">Belongs to the phosphofructokinase type A (PFKA) family. Mixed-substrate PFK group III subfamily.</text>
</comment>
<keyword evidence="10 12" id="KW-0460">Magnesium</keyword>
<dbReference type="InterPro" id="IPR022953">
    <property type="entry name" value="ATP_PFK"/>
</dbReference>
<dbReference type="GO" id="GO:0030388">
    <property type="term" value="P:fructose 1,6-bisphosphate metabolic process"/>
    <property type="evidence" value="ECO:0007669"/>
    <property type="project" value="TreeGrafter"/>
</dbReference>
<dbReference type="GO" id="GO:0061621">
    <property type="term" value="P:canonical glycolysis"/>
    <property type="evidence" value="ECO:0007669"/>
    <property type="project" value="TreeGrafter"/>
</dbReference>
<name>A0AAW4VTF8_9FIRM</name>
<evidence type="ECO:0000256" key="8">
    <source>
        <dbReference type="ARBA" id="ARBA00022777"/>
    </source>
</evidence>
<evidence type="ECO:0000313" key="15">
    <source>
        <dbReference type="Proteomes" id="UP001298753"/>
    </source>
</evidence>
<feature type="binding site" evidence="12">
    <location>
        <begin position="113"/>
        <end position="116"/>
    </location>
    <ligand>
        <name>ATP</name>
        <dbReference type="ChEBI" id="CHEBI:30616"/>
    </ligand>
</feature>
<sequence>MLKIGMLTSGGDCQGLNAALRGVAKTLYNELGDKVTIYGIRDGYRGLIEGDYHEMLPEDFSDILTVGGTILGTSRQPFKEMRKTIEDSEETKLDKMLHTVKKAGFDCLVILGGNGTHKTANLLSMKGVNVVTLPKTIDNDLWGTELTFGFQSAIDIASTVIDSIHSTAFSHSRVFIVEVMGHKAGWLTLYAGIASGADVIVIPEIPYSAKKIAAAIEKRAKAGKRFSIIAVAEGAISQDEAKLSKKEFKAAREAMTYPSISYRIADELKELTGQEIRVTIPGHYQRGGAPCPADRVLTSRFGVAAAQLILQKKFGYMVALQDNHIVPVPLTEVAGKLKTVPPDGELVKQARALGLSMGD</sequence>
<feature type="binding site" evidence="12">
    <location>
        <position position="11"/>
    </location>
    <ligand>
        <name>ATP</name>
        <dbReference type="ChEBI" id="CHEBI:30616"/>
    </ligand>
</feature>
<keyword evidence="4 12" id="KW-0963">Cytoplasm</keyword>
<evidence type="ECO:0000256" key="9">
    <source>
        <dbReference type="ARBA" id="ARBA00022840"/>
    </source>
</evidence>
<keyword evidence="8 12" id="KW-0418">Kinase</keyword>
<dbReference type="Pfam" id="PF00365">
    <property type="entry name" value="PFK"/>
    <property type="match status" value="1"/>
</dbReference>
<dbReference type="GeneID" id="98661365"/>
<dbReference type="GO" id="GO:0047334">
    <property type="term" value="F:diphosphate-fructose-6-phosphate 1-phosphotransferase activity"/>
    <property type="evidence" value="ECO:0007669"/>
    <property type="project" value="InterPro"/>
</dbReference>
<feature type="site" description="Important for substrate specificity; cannot use PPi as phosphoryl donor" evidence="12">
    <location>
        <position position="115"/>
    </location>
</feature>
<dbReference type="GO" id="GO:0005945">
    <property type="term" value="C:6-phosphofructokinase complex"/>
    <property type="evidence" value="ECO:0007669"/>
    <property type="project" value="TreeGrafter"/>
</dbReference>
<comment type="pathway">
    <text evidence="3 12">Carbohydrate degradation; glycolysis; D-glyceraldehyde 3-phosphate and glycerone phosphate from D-glucose: step 3/4.</text>
</comment>
<dbReference type="PANTHER" id="PTHR13697">
    <property type="entry name" value="PHOSPHOFRUCTOKINASE"/>
    <property type="match status" value="1"/>
</dbReference>
<comment type="caution">
    <text evidence="14">The sequence shown here is derived from an EMBL/GenBank/DDBJ whole genome shotgun (WGS) entry which is preliminary data.</text>
</comment>
<dbReference type="GO" id="GO:0003872">
    <property type="term" value="F:6-phosphofructokinase activity"/>
    <property type="evidence" value="ECO:0007669"/>
    <property type="project" value="UniProtKB-UniRule"/>
</dbReference>
<gene>
    <name evidence="12" type="primary">pfkA</name>
    <name evidence="14" type="ORF">LKD22_03425</name>
</gene>
<dbReference type="GO" id="GO:0046872">
    <property type="term" value="F:metal ion binding"/>
    <property type="evidence" value="ECO:0007669"/>
    <property type="project" value="UniProtKB-KW"/>
</dbReference>
<keyword evidence="15" id="KW-1185">Reference proteome</keyword>
<evidence type="ECO:0000256" key="11">
    <source>
        <dbReference type="ARBA" id="ARBA00023152"/>
    </source>
</evidence>
<keyword evidence="11 12" id="KW-0324">Glycolysis</keyword>
<accession>A0AAW4VTF8</accession>
<dbReference type="PRINTS" id="PR00476">
    <property type="entry name" value="PHFRCTKINASE"/>
</dbReference>
<comment type="cofactor">
    <cofactor evidence="1 12">
        <name>Mg(2+)</name>
        <dbReference type="ChEBI" id="CHEBI:18420"/>
    </cofactor>
</comment>
<evidence type="ECO:0000259" key="13">
    <source>
        <dbReference type="Pfam" id="PF00365"/>
    </source>
</evidence>
<dbReference type="EMBL" id="JAJEPX010000006">
    <property type="protein sequence ID" value="MCC2176186.1"/>
    <property type="molecule type" value="Genomic_DNA"/>
</dbReference>
<feature type="binding site" description="in other chain" evidence="12">
    <location>
        <begin position="283"/>
        <end position="286"/>
    </location>
    <ligand>
        <name>substrate</name>
        <note>ligand shared between dimeric partners</note>
    </ligand>
</feature>
<dbReference type="FunFam" id="3.40.50.460:FF:000002">
    <property type="entry name" value="ATP-dependent 6-phosphofructokinase"/>
    <property type="match status" value="1"/>
</dbReference>
<dbReference type="GO" id="GO:0016208">
    <property type="term" value="F:AMP binding"/>
    <property type="evidence" value="ECO:0007669"/>
    <property type="project" value="TreeGrafter"/>
</dbReference>